<keyword evidence="2" id="KW-0732">Signal</keyword>
<proteinExistence type="predicted"/>
<evidence type="ECO:0000313" key="4">
    <source>
        <dbReference type="Proteomes" id="UP000054230"/>
    </source>
</evidence>
<gene>
    <name evidence="3" type="ORF">LMG8520_2154</name>
</gene>
<evidence type="ECO:0000256" key="1">
    <source>
        <dbReference type="SAM" id="MobiDB-lite"/>
    </source>
</evidence>
<comment type="caution">
    <text evidence="3">The sequence shown here is derived from an EMBL/GenBank/DDBJ whole genome shotgun (WGS) entry which is preliminary data.</text>
</comment>
<sequence>MLLFVGLLAFFMPSSLHTFADTGFTPPSTPDFSVSGDKNSSKNDSKDKTDSSSNSSITDGTIKPPIDNLDDFGSDDSPSKVMTEAERKKARANLDNYTSLYVF</sequence>
<protein>
    <submittedName>
        <fullName evidence="3">Uncharacterized protein</fullName>
    </submittedName>
</protein>
<feature type="compositionally biased region" description="Basic and acidic residues" evidence="1">
    <location>
        <begin position="39"/>
        <end position="50"/>
    </location>
</feature>
<feature type="compositionally biased region" description="Low complexity" evidence="1">
    <location>
        <begin position="51"/>
        <end position="62"/>
    </location>
</feature>
<evidence type="ECO:0000313" key="3">
    <source>
        <dbReference type="EMBL" id="KSU06160.1"/>
    </source>
</evidence>
<feature type="chain" id="PRO_5006891309" evidence="2">
    <location>
        <begin position="21"/>
        <end position="103"/>
    </location>
</feature>
<dbReference type="EMBL" id="LKLP01000111">
    <property type="protein sequence ID" value="KSU06160.1"/>
    <property type="molecule type" value="Genomic_DNA"/>
</dbReference>
<dbReference type="Proteomes" id="UP000054230">
    <property type="component" value="Unassembled WGS sequence"/>
</dbReference>
<feature type="signal peptide" evidence="2">
    <location>
        <begin position="1"/>
        <end position="20"/>
    </location>
</feature>
<reference evidence="4" key="1">
    <citation type="submission" date="2015-10" db="EMBL/GenBank/DDBJ databases">
        <title>Draft Genome Sequences of 11 Lactococcus lactis subspecies cremoris strains.</title>
        <authorList>
            <person name="Wels M."/>
            <person name="Backus L."/>
            <person name="Boekhorst J."/>
            <person name="Dijkstra A."/>
            <person name="Beerthuizen M."/>
            <person name="Kelly W."/>
            <person name="Siezen R."/>
            <person name="Bachmann H."/>
            <person name="Van Hijum S."/>
        </authorList>
    </citation>
    <scope>NUCLEOTIDE SEQUENCE [LARGE SCALE GENOMIC DNA]</scope>
    <source>
        <strain evidence="4">LMG8520</strain>
    </source>
</reference>
<feature type="region of interest" description="Disordered" evidence="1">
    <location>
        <begin position="24"/>
        <end position="88"/>
    </location>
</feature>
<dbReference type="PATRIC" id="fig|1360.106.peg.2457"/>
<name>A0A0V8CXX0_LACLL</name>
<accession>A0A0V8CXX0</accession>
<evidence type="ECO:0000256" key="2">
    <source>
        <dbReference type="SAM" id="SignalP"/>
    </source>
</evidence>
<organism evidence="3 4">
    <name type="scientific">Lactococcus lactis subsp. lactis</name>
    <name type="common">Streptococcus lactis</name>
    <dbReference type="NCBI Taxonomy" id="1360"/>
    <lineage>
        <taxon>Bacteria</taxon>
        <taxon>Bacillati</taxon>
        <taxon>Bacillota</taxon>
        <taxon>Bacilli</taxon>
        <taxon>Lactobacillales</taxon>
        <taxon>Streptococcaceae</taxon>
        <taxon>Lactococcus</taxon>
    </lineage>
</organism>
<dbReference type="AlphaFoldDB" id="A0A0V8CXX0"/>